<name>A0A371QBZ9_STRIH</name>
<evidence type="ECO:0000313" key="2">
    <source>
        <dbReference type="EMBL" id="REK91993.1"/>
    </source>
</evidence>
<dbReference type="Gene3D" id="3.40.50.1820">
    <property type="entry name" value="alpha/beta hydrolase"/>
    <property type="match status" value="1"/>
</dbReference>
<dbReference type="RefSeq" id="WP_128502540.1">
    <property type="nucleotide sequence ID" value="NZ_QUAC01000011.1"/>
</dbReference>
<gene>
    <name evidence="2" type="ORF">DY245_01445</name>
</gene>
<dbReference type="GO" id="GO:0016787">
    <property type="term" value="F:hydrolase activity"/>
    <property type="evidence" value="ECO:0007669"/>
    <property type="project" value="UniProtKB-KW"/>
</dbReference>
<dbReference type="GO" id="GO:0016020">
    <property type="term" value="C:membrane"/>
    <property type="evidence" value="ECO:0007669"/>
    <property type="project" value="TreeGrafter"/>
</dbReference>
<keyword evidence="2" id="KW-0378">Hydrolase</keyword>
<reference evidence="2 3" key="1">
    <citation type="submission" date="2018-08" db="EMBL/GenBank/DDBJ databases">
        <title>Streptomyces NEAU-D10 sp. nov., a novel Actinomycete isolated from soil.</title>
        <authorList>
            <person name="Jin L."/>
        </authorList>
    </citation>
    <scope>NUCLEOTIDE SEQUENCE [LARGE SCALE GENOMIC DNA]</scope>
    <source>
        <strain evidence="2 3">NEAU-D10</strain>
    </source>
</reference>
<dbReference type="InterPro" id="IPR000073">
    <property type="entry name" value="AB_hydrolase_1"/>
</dbReference>
<evidence type="ECO:0000313" key="3">
    <source>
        <dbReference type="Proteomes" id="UP000262477"/>
    </source>
</evidence>
<accession>A0A371QBZ9</accession>
<dbReference type="EMBL" id="QUAC01000011">
    <property type="protein sequence ID" value="REK91993.1"/>
    <property type="molecule type" value="Genomic_DNA"/>
</dbReference>
<dbReference type="InterPro" id="IPR029058">
    <property type="entry name" value="AB_hydrolase_fold"/>
</dbReference>
<feature type="domain" description="AB hydrolase-1" evidence="1">
    <location>
        <begin position="22"/>
        <end position="267"/>
    </location>
</feature>
<comment type="caution">
    <text evidence="2">The sequence shown here is derived from an EMBL/GenBank/DDBJ whole genome shotgun (WGS) entry which is preliminary data.</text>
</comment>
<dbReference type="PANTHER" id="PTHR43798:SF27">
    <property type="entry name" value="HYDROLASE ALPHA_BETA HYDROLASE FOLD FAMILY"/>
    <property type="match status" value="1"/>
</dbReference>
<evidence type="ECO:0000259" key="1">
    <source>
        <dbReference type="Pfam" id="PF00561"/>
    </source>
</evidence>
<proteinExistence type="predicted"/>
<dbReference type="Proteomes" id="UP000262477">
    <property type="component" value="Unassembled WGS sequence"/>
</dbReference>
<dbReference type="InterPro" id="IPR050266">
    <property type="entry name" value="AB_hydrolase_sf"/>
</dbReference>
<dbReference type="Pfam" id="PF00561">
    <property type="entry name" value="Abhydrolase_1"/>
    <property type="match status" value="1"/>
</dbReference>
<dbReference type="PANTHER" id="PTHR43798">
    <property type="entry name" value="MONOACYLGLYCEROL LIPASE"/>
    <property type="match status" value="1"/>
</dbReference>
<organism evidence="2 3">
    <name type="scientific">Streptomyces inhibens</name>
    <dbReference type="NCBI Taxonomy" id="2293571"/>
    <lineage>
        <taxon>Bacteria</taxon>
        <taxon>Bacillati</taxon>
        <taxon>Actinomycetota</taxon>
        <taxon>Actinomycetes</taxon>
        <taxon>Kitasatosporales</taxon>
        <taxon>Streptomycetaceae</taxon>
        <taxon>Streptomyces</taxon>
    </lineage>
</organism>
<dbReference type="OrthoDB" id="9796770at2"/>
<sequence>MPTFTAPDGTALAFHVVGEGEPLLCLPGGPMRASAYLGDLGGLSKQRQLVMLDLRGTGDSGIPVDPATYRCDRQVLDVEALRRHLGLDRVDVLAHSAAGDLALLYAARYPERIRTLSLITARARALGVDFTVEHRLEAAALRTAEPWFGSARDAFEAIWAGTATDAEFDAATPFFYGRWDAAAQAHAALEVEQCNEEAAEIYASSGAFEPAATRTAIAALRAPVLVLAGELDGGPRPRIAAAAAQLFPQAELTVQPGSGHYPWLDDPEHFTRTVGTFLRRSVADES</sequence>
<dbReference type="SUPFAM" id="SSF53474">
    <property type="entry name" value="alpha/beta-Hydrolases"/>
    <property type="match status" value="1"/>
</dbReference>
<protein>
    <submittedName>
        <fullName evidence="2">Alpha/beta fold hydrolase</fullName>
    </submittedName>
</protein>
<keyword evidence="3" id="KW-1185">Reference proteome</keyword>
<dbReference type="AlphaFoldDB" id="A0A371QBZ9"/>